<evidence type="ECO:0000313" key="1">
    <source>
        <dbReference type="EMBL" id="KAG0437983.1"/>
    </source>
</evidence>
<proteinExistence type="predicted"/>
<accession>A0AC60QNY0</accession>
<dbReference type="EMBL" id="JABSTQ010006074">
    <property type="protein sequence ID" value="KAG0437983.1"/>
    <property type="molecule type" value="Genomic_DNA"/>
</dbReference>
<comment type="caution">
    <text evidence="1">The sequence shown here is derived from an EMBL/GenBank/DDBJ whole genome shotgun (WGS) entry which is preliminary data.</text>
</comment>
<gene>
    <name evidence="1" type="ORF">HPB47_017201</name>
</gene>
<evidence type="ECO:0000313" key="2">
    <source>
        <dbReference type="Proteomes" id="UP000805193"/>
    </source>
</evidence>
<dbReference type="Proteomes" id="UP000805193">
    <property type="component" value="Unassembled WGS sequence"/>
</dbReference>
<name>A0AC60QNY0_IXOPE</name>
<reference evidence="1 2" key="1">
    <citation type="journal article" date="2020" name="Cell">
        <title>Large-Scale Comparative Analyses of Tick Genomes Elucidate Their Genetic Diversity and Vector Capacities.</title>
        <authorList>
            <consortium name="Tick Genome and Microbiome Consortium (TIGMIC)"/>
            <person name="Jia N."/>
            <person name="Wang J."/>
            <person name="Shi W."/>
            <person name="Du L."/>
            <person name="Sun Y."/>
            <person name="Zhan W."/>
            <person name="Jiang J.F."/>
            <person name="Wang Q."/>
            <person name="Zhang B."/>
            <person name="Ji P."/>
            <person name="Bell-Sakyi L."/>
            <person name="Cui X.M."/>
            <person name="Yuan T.T."/>
            <person name="Jiang B.G."/>
            <person name="Yang W.F."/>
            <person name="Lam T.T."/>
            <person name="Chang Q.C."/>
            <person name="Ding S.J."/>
            <person name="Wang X.J."/>
            <person name="Zhu J.G."/>
            <person name="Ruan X.D."/>
            <person name="Zhao L."/>
            <person name="Wei J.T."/>
            <person name="Ye R.Z."/>
            <person name="Que T.C."/>
            <person name="Du C.H."/>
            <person name="Zhou Y.H."/>
            <person name="Cheng J.X."/>
            <person name="Dai P.F."/>
            <person name="Guo W.B."/>
            <person name="Han X.H."/>
            <person name="Huang E.J."/>
            <person name="Li L.F."/>
            <person name="Wei W."/>
            <person name="Gao Y.C."/>
            <person name="Liu J.Z."/>
            <person name="Shao H.Z."/>
            <person name="Wang X."/>
            <person name="Wang C.C."/>
            <person name="Yang T.C."/>
            <person name="Huo Q.B."/>
            <person name="Li W."/>
            <person name="Chen H.Y."/>
            <person name="Chen S.E."/>
            <person name="Zhou L.G."/>
            <person name="Ni X.B."/>
            <person name="Tian J.H."/>
            <person name="Sheng Y."/>
            <person name="Liu T."/>
            <person name="Pan Y.S."/>
            <person name="Xia L.Y."/>
            <person name="Li J."/>
            <person name="Zhao F."/>
            <person name="Cao W.C."/>
        </authorList>
    </citation>
    <scope>NUCLEOTIDE SEQUENCE [LARGE SCALE GENOMIC DNA]</scope>
    <source>
        <strain evidence="1">Iper-2018</strain>
    </source>
</reference>
<protein>
    <submittedName>
        <fullName evidence="1">Uncharacterized protein</fullName>
    </submittedName>
</protein>
<sequence length="1192" mass="132955">MPVERTPPKTSRPSDVLSPGRLPFVEDADARASRRAKVQLPESEPLLQKLKKIRTMTTPPVVVVPVAPRTPTPFLGEIYEDVDDWINQRWFENHEASLTSWELCKSELTRTFVNQHRRERAEDLLQSWTQGPNDSVTSFVKDVLRLSSRADPQATEEKKQRILMRGVKDDIFGGLVRNPPMSVQGFVTEATNIERALQARASHYQRLPGLSAVSQSPCNLAHDTPGIRELIRDIVREELKKLLPTAERPASISIAEVVRDEVQRAFLPDAPVTMAAADEPTLTYAAVARRPPPTAQYHPVAPRRDPPTQAYPRRTDEVRQYDRREQPAPRKTDVWRTADRRPICYHCGEADHIYRRCPYRQMGLRGFHPNDPRPSRHTMSSSNKRTVSSTLCAQHVCTTTKCLCRFPRIARTSIMLTLSKLGPSATKRDQAGQTFLARLADFVRDHAPGRHFHVTSVMPAPSAPSQHVIDPACMRMDCTIFKVDDSHGGSSDFMLPGVPQVILFGDITLDRPIFDRASTVTSVNKNIKCPPTGFALSGQGPKTNKTSQANLGPNTRSRRNPTTEHSTAADGSGSDGDYADVGDQPTVANMFAQLLEGEPQFGVGRLQHRSSATVFSAFKEIVAVVVLRAASLAVEVSVPPHVVPADRNYGTAGPETVDDGHCPALFLAALHPSGFRSIQRAKKTPKTPARRHPGRRRVVRPRTQPRWRSDKRRRPGLKLLKPPSDPPPHTLECRSAPAATGRHFSILSAATWSPRSPTLRQGQCPAKRRQLRCSELAALLSSAASSESAMKRRSAARAPKSVDTVLWLSLCVRRGRGLVHVASRPSLEVLFVLRALEAYTSAYLEMAGMPSAAYYRKNKFFWCGGKSFFRFLKTEQTCGGRGGDDSSSEDDNTGGAWHLKTGRRKPQHAKGARLDIQDLPRITLVVKPTSQVKIANIQPRAQASTKHLTSPCCEGNRAYYCHGKNNTIAITVYKEKHAQDILGIKEIPICERKPRKTVQVNTYRSTSSSLPRGVIHGISSDVTAGEVANQTEADYHDHELVHTRPIGRMCTYLLTFGGQDVPRRHTTTEDNCQTRAQEDERLRKTSAAGQQKLLQRQQQQKMATANCFYSLRTDIKDDFPPLNRPGTGRKDEEGERKMKQLAEQQQQHRRRYTPMAFTGGNSKAPSQRPKSKHTEKDGETRNDPIQVLRQAM</sequence>
<organism evidence="1 2">
    <name type="scientific">Ixodes persulcatus</name>
    <name type="common">Taiga tick</name>
    <dbReference type="NCBI Taxonomy" id="34615"/>
    <lineage>
        <taxon>Eukaryota</taxon>
        <taxon>Metazoa</taxon>
        <taxon>Ecdysozoa</taxon>
        <taxon>Arthropoda</taxon>
        <taxon>Chelicerata</taxon>
        <taxon>Arachnida</taxon>
        <taxon>Acari</taxon>
        <taxon>Parasitiformes</taxon>
        <taxon>Ixodida</taxon>
        <taxon>Ixodoidea</taxon>
        <taxon>Ixodidae</taxon>
        <taxon>Ixodinae</taxon>
        <taxon>Ixodes</taxon>
    </lineage>
</organism>
<keyword evidence="2" id="KW-1185">Reference proteome</keyword>